<dbReference type="InterPro" id="IPR043145">
    <property type="entry name" value="Znf_ZZ_sf"/>
</dbReference>
<feature type="repeat" description="ANK" evidence="6">
    <location>
        <begin position="865"/>
        <end position="894"/>
    </location>
</feature>
<protein>
    <recommendedName>
        <fullName evidence="8">NACHT domain-containing protein</fullName>
    </recommendedName>
</protein>
<dbReference type="EMBL" id="CAJPDR010001024">
    <property type="protein sequence ID" value="CAF9943426.1"/>
    <property type="molecule type" value="Genomic_DNA"/>
</dbReference>
<dbReference type="PROSITE" id="PS50297">
    <property type="entry name" value="ANK_REP_REGION"/>
    <property type="match status" value="7"/>
</dbReference>
<evidence type="ECO:0000259" key="8">
    <source>
        <dbReference type="PROSITE" id="PS50837"/>
    </source>
</evidence>
<keyword evidence="10" id="KW-1185">Reference proteome</keyword>
<dbReference type="InterPro" id="IPR027417">
    <property type="entry name" value="P-loop_NTPase"/>
</dbReference>
<dbReference type="InterPro" id="IPR002110">
    <property type="entry name" value="Ankyrin_rpt"/>
</dbReference>
<dbReference type="InterPro" id="IPR036770">
    <property type="entry name" value="Ankyrin_rpt-contain_sf"/>
</dbReference>
<dbReference type="SUPFAM" id="SSF48403">
    <property type="entry name" value="Ankyrin repeat"/>
    <property type="match status" value="2"/>
</dbReference>
<dbReference type="PROSITE" id="PS50837">
    <property type="entry name" value="NACHT"/>
    <property type="match status" value="1"/>
</dbReference>
<keyword evidence="3" id="KW-0863">Zinc-finger</keyword>
<accession>A0A8H3PK21</accession>
<dbReference type="Proteomes" id="UP000664203">
    <property type="component" value="Unassembled WGS sequence"/>
</dbReference>
<dbReference type="PROSITE" id="PS50088">
    <property type="entry name" value="ANK_REPEAT"/>
    <property type="match status" value="9"/>
</dbReference>
<evidence type="ECO:0000256" key="4">
    <source>
        <dbReference type="ARBA" id="ARBA00022833"/>
    </source>
</evidence>
<dbReference type="InterPro" id="IPR007111">
    <property type="entry name" value="NACHT_NTPase"/>
</dbReference>
<comment type="caution">
    <text evidence="9">The sequence shown here is derived from an EMBL/GenBank/DDBJ whole genome shotgun (WGS) entry which is preliminary data.</text>
</comment>
<evidence type="ECO:0000256" key="7">
    <source>
        <dbReference type="SAM" id="SignalP"/>
    </source>
</evidence>
<evidence type="ECO:0000313" key="9">
    <source>
        <dbReference type="EMBL" id="CAF9943426.1"/>
    </source>
</evidence>
<evidence type="ECO:0000256" key="1">
    <source>
        <dbReference type="ARBA" id="ARBA00022723"/>
    </source>
</evidence>
<evidence type="ECO:0000256" key="3">
    <source>
        <dbReference type="ARBA" id="ARBA00022771"/>
    </source>
</evidence>
<proteinExistence type="predicted"/>
<feature type="repeat" description="ANK" evidence="6">
    <location>
        <begin position="896"/>
        <end position="928"/>
    </location>
</feature>
<dbReference type="SMART" id="SM00248">
    <property type="entry name" value="ANK"/>
    <property type="match status" value="12"/>
</dbReference>
<dbReference type="OrthoDB" id="1577640at2759"/>
<keyword evidence="7" id="KW-0732">Signal</keyword>
<dbReference type="AlphaFoldDB" id="A0A8H3PK21"/>
<dbReference type="Pfam" id="PF24883">
    <property type="entry name" value="NPHP3_N"/>
    <property type="match status" value="1"/>
</dbReference>
<dbReference type="GO" id="GO:0008270">
    <property type="term" value="F:zinc ion binding"/>
    <property type="evidence" value="ECO:0007669"/>
    <property type="project" value="UniProtKB-KW"/>
</dbReference>
<dbReference type="SUPFAM" id="SSF57850">
    <property type="entry name" value="RING/U-box"/>
    <property type="match status" value="1"/>
</dbReference>
<feature type="signal peptide" evidence="7">
    <location>
        <begin position="1"/>
        <end position="22"/>
    </location>
</feature>
<feature type="repeat" description="ANK" evidence="6">
    <location>
        <begin position="796"/>
        <end position="828"/>
    </location>
</feature>
<feature type="repeat" description="ANK" evidence="6">
    <location>
        <begin position="1063"/>
        <end position="1096"/>
    </location>
</feature>
<sequence>MDPLSISASIVALLQLSGTVIGYLSDVTVGPKEKQKIRLELCSVLPMLSILQDQAEQAKNGDPWSSTLLSLGVPNGPIQQFRTALEELELKLAPVRGLKKIGKTFTWPFEKNEIQRILSIIERQKILFTLARQNDHIALAKAIKGDVEAVHNKINEIGDGVAKLNSSEKHHKIRQWLSGPDPSSNYNRALRKRHGGTGSWLIDNNVFRDWNQDPGRGSVIWLYGIPGCGKTILCSTILEHILQKYAPAPNTAVLYFFFDFNDIDKRQHERMIRSLLSQLSMHFDSAPPVLESLYSSCMNGGRQPNFEALLETFHQIATTFQNIFIILDALDECEEKPELLSDIEKLVEWEDTSLQILATSRREKEIEDSIFPLTKDEHRICIQSALVNADIRAYVHDQIQTNRKLQRWQKEPKVQLEIEDTLMKKANGMFRWAACQLDSLGSCLTLPKLRKALSTLPRTLNDTYARILCNIDEENQQYALHILQWLAFSVRPLHLEEISEVVAIDVNDTPQFDPDRRLPDPRDVVEICSTLITVTPRLSDNAEFDDAEFDDLELSNLEVGDSELGKSNPKFSGFFVILAHFSVKEYLTSDIIRQGQAVGYSLQKIDCQISLAKDCLAYLLHFDEMGSLPTEVFAKYPLARYAAENWTSHARVAEKKDNKLCQDFFLTKGKAFLNWIRLYSPDYPAGSNLSRSPAGIASPLYYASLTGLLESATMLIDKGVDINAQGGTHGSVLLAASSRGYDEVVQMLLENGADVNAQGGLYGNALIEASSMGYDKIVQMLLENGADVNAQDEGGNYKSALIAASSRGYDEVVQMLLENGADVNAQGGLYGNALIIASSLGYNKIVQMLLENGANVDAQDGLYGNALIIASSMGYDEIVQMLLENGADVNAQLNSSPENALLAAIEGDNEDIARLLIENGADITGRARNGNGTVPSPLEAASYRGFQRVVELILDKGVNVEVQGEDYSRALAEAAREGQQEICQILLGKRAVINAQVMTAARNGRSIEILQILLDHGGDLGDLSLQDAQGRALCHDASVGHSTIKSFEILLKLGSDLRVTDKQGRTCLHHAASSEYSKNIVIWLLKEGFDPNLPDRDGWTPLHWAAKCGGDAETIEILEDAGAKFSVEKIMGWTPDDVAVFHNHEVTWSKSNTAIGCDIKRLKRALEDGRSTASREADARGLEGQVFPGIFHRLDDTCIICDGCDLEICGPRHNCTDCDISSDSFDYCFKCINSSNDTHPGHTFTEIPGPKSMAI</sequence>
<keyword evidence="1" id="KW-0479">Metal-binding</keyword>
<feature type="repeat" description="ANK" evidence="6">
    <location>
        <begin position="728"/>
        <end position="760"/>
    </location>
</feature>
<gene>
    <name evidence="9" type="ORF">ALECFALPRED_000327</name>
</gene>
<dbReference type="CDD" id="cd02249">
    <property type="entry name" value="ZZ"/>
    <property type="match status" value="1"/>
</dbReference>
<dbReference type="PANTHER" id="PTHR24198:SF165">
    <property type="entry name" value="ANKYRIN REPEAT-CONTAINING PROTEIN-RELATED"/>
    <property type="match status" value="1"/>
</dbReference>
<dbReference type="InterPro" id="IPR056884">
    <property type="entry name" value="NPHP3-like_N"/>
</dbReference>
<feature type="repeat" description="ANK" evidence="6">
    <location>
        <begin position="698"/>
        <end position="727"/>
    </location>
</feature>
<name>A0A8H3PK21_9LECA</name>
<dbReference type="Gene3D" id="3.30.60.90">
    <property type="match status" value="1"/>
</dbReference>
<organism evidence="9 10">
    <name type="scientific">Alectoria fallacina</name>
    <dbReference type="NCBI Taxonomy" id="1903189"/>
    <lineage>
        <taxon>Eukaryota</taxon>
        <taxon>Fungi</taxon>
        <taxon>Dikarya</taxon>
        <taxon>Ascomycota</taxon>
        <taxon>Pezizomycotina</taxon>
        <taxon>Lecanoromycetes</taxon>
        <taxon>OSLEUM clade</taxon>
        <taxon>Lecanoromycetidae</taxon>
        <taxon>Lecanorales</taxon>
        <taxon>Lecanorineae</taxon>
        <taxon>Parmeliaceae</taxon>
        <taxon>Alectoria</taxon>
    </lineage>
</organism>
<feature type="chain" id="PRO_5034982069" description="NACHT domain-containing protein" evidence="7">
    <location>
        <begin position="23"/>
        <end position="1255"/>
    </location>
</feature>
<dbReference type="Pfam" id="PF13637">
    <property type="entry name" value="Ank_4"/>
    <property type="match status" value="1"/>
</dbReference>
<evidence type="ECO:0000256" key="2">
    <source>
        <dbReference type="ARBA" id="ARBA00022737"/>
    </source>
</evidence>
<evidence type="ECO:0000313" key="10">
    <source>
        <dbReference type="Proteomes" id="UP000664203"/>
    </source>
</evidence>
<dbReference type="PANTHER" id="PTHR24198">
    <property type="entry name" value="ANKYRIN REPEAT AND PROTEIN KINASE DOMAIN-CONTAINING PROTEIN"/>
    <property type="match status" value="1"/>
</dbReference>
<keyword evidence="2" id="KW-0677">Repeat</keyword>
<dbReference type="SUPFAM" id="SSF52540">
    <property type="entry name" value="P-loop containing nucleoside triphosphate hydrolases"/>
    <property type="match status" value="1"/>
</dbReference>
<keyword evidence="4" id="KW-0862">Zinc</keyword>
<evidence type="ECO:0000256" key="6">
    <source>
        <dbReference type="PROSITE-ProRule" id="PRU00023"/>
    </source>
</evidence>
<dbReference type="Gene3D" id="1.25.40.20">
    <property type="entry name" value="Ankyrin repeat-containing domain"/>
    <property type="match status" value="2"/>
</dbReference>
<feature type="repeat" description="ANK" evidence="6">
    <location>
        <begin position="764"/>
        <end position="793"/>
    </location>
</feature>
<evidence type="ECO:0000256" key="5">
    <source>
        <dbReference type="ARBA" id="ARBA00023043"/>
    </source>
</evidence>
<feature type="repeat" description="ANK" evidence="6">
    <location>
        <begin position="832"/>
        <end position="861"/>
    </location>
</feature>
<dbReference type="Gene3D" id="3.40.50.300">
    <property type="entry name" value="P-loop containing nucleotide triphosphate hydrolases"/>
    <property type="match status" value="1"/>
</dbReference>
<dbReference type="Pfam" id="PF00023">
    <property type="entry name" value="Ank"/>
    <property type="match status" value="1"/>
</dbReference>
<feature type="repeat" description="ANK" evidence="6">
    <location>
        <begin position="1097"/>
        <end position="1130"/>
    </location>
</feature>
<dbReference type="Pfam" id="PF12796">
    <property type="entry name" value="Ank_2"/>
    <property type="match status" value="2"/>
</dbReference>
<feature type="domain" description="NACHT" evidence="8">
    <location>
        <begin position="218"/>
        <end position="361"/>
    </location>
</feature>
<reference evidence="9" key="1">
    <citation type="submission" date="2021-03" db="EMBL/GenBank/DDBJ databases">
        <authorList>
            <person name="Tagirdzhanova G."/>
        </authorList>
    </citation>
    <scope>NUCLEOTIDE SEQUENCE</scope>
</reference>
<keyword evidence="5 6" id="KW-0040">ANK repeat</keyword>